<dbReference type="CTD" id="130617"/>
<dbReference type="SUPFAM" id="SSF118310">
    <property type="entry name" value="AN1-like Zinc finger"/>
    <property type="match status" value="2"/>
</dbReference>
<feature type="region of interest" description="Disordered" evidence="6">
    <location>
        <begin position="156"/>
        <end position="186"/>
    </location>
</feature>
<keyword evidence="9" id="KW-1185">Reference proteome</keyword>
<dbReference type="GO" id="GO:0043161">
    <property type="term" value="P:proteasome-mediated ubiquitin-dependent protein catabolic process"/>
    <property type="evidence" value="ECO:0000318"/>
    <property type="project" value="GO_Central"/>
</dbReference>
<dbReference type="InterPro" id="IPR035896">
    <property type="entry name" value="AN1-like_Znf"/>
</dbReference>
<evidence type="ECO:0000256" key="1">
    <source>
        <dbReference type="ARBA" id="ARBA00022723"/>
    </source>
</evidence>
<feature type="compositionally biased region" description="Polar residues" evidence="6">
    <location>
        <begin position="200"/>
        <end position="210"/>
    </location>
</feature>
<reference evidence="9" key="1">
    <citation type="submission" date="2015-02" db="EMBL/GenBank/DDBJ databases">
        <title>Genome sequencing for Strongylocentrotus purpuratus.</title>
        <authorList>
            <person name="Murali S."/>
            <person name="Liu Y."/>
            <person name="Vee V."/>
            <person name="English A."/>
            <person name="Wang M."/>
            <person name="Skinner E."/>
            <person name="Han Y."/>
            <person name="Muzny D.M."/>
            <person name="Worley K.C."/>
            <person name="Gibbs R.A."/>
        </authorList>
    </citation>
    <scope>NUCLEOTIDE SEQUENCE</scope>
</reference>
<name>A0A7M7NHV2_STRPU</name>
<dbReference type="GO" id="GO:0005783">
    <property type="term" value="C:endoplasmic reticulum"/>
    <property type="evidence" value="ECO:0000318"/>
    <property type="project" value="GO_Central"/>
</dbReference>
<dbReference type="FunFam" id="4.10.1110.10:FF:000004">
    <property type="entry name" value="AN1-type zinc finger protein 2B isoform X1"/>
    <property type="match status" value="1"/>
</dbReference>
<dbReference type="PANTHER" id="PTHR14677">
    <property type="entry name" value="ARSENITE INDUCUBLE RNA ASSOCIATED PROTEIN AIP-1-RELATED"/>
    <property type="match status" value="1"/>
</dbReference>
<dbReference type="InterPro" id="IPR000058">
    <property type="entry name" value="Znf_AN1"/>
</dbReference>
<dbReference type="GO" id="GO:0008270">
    <property type="term" value="F:zinc ion binding"/>
    <property type="evidence" value="ECO:0007669"/>
    <property type="project" value="UniProtKB-KW"/>
</dbReference>
<dbReference type="AlphaFoldDB" id="A0A7M7NHV2"/>
<evidence type="ECO:0000313" key="8">
    <source>
        <dbReference type="EnsemblMetazoa" id="XP_030836716"/>
    </source>
</evidence>
<evidence type="ECO:0000313" key="9">
    <source>
        <dbReference type="Proteomes" id="UP000007110"/>
    </source>
</evidence>
<dbReference type="Gene3D" id="4.10.1110.10">
    <property type="entry name" value="AN1-like Zinc finger"/>
    <property type="match status" value="2"/>
</dbReference>
<dbReference type="Proteomes" id="UP000007110">
    <property type="component" value="Unassembled WGS sequence"/>
</dbReference>
<dbReference type="FunFam" id="4.10.1110.10:FF:000003">
    <property type="entry name" value="AN1-type zinc finger protein 2B isoform X1"/>
    <property type="match status" value="1"/>
</dbReference>
<dbReference type="InterPro" id="IPR003903">
    <property type="entry name" value="UIM_dom"/>
</dbReference>
<dbReference type="InParanoid" id="A0A7M7NHV2"/>
<feature type="domain" description="AN1-type" evidence="7">
    <location>
        <begin position="94"/>
        <end position="142"/>
    </location>
</feature>
<organism evidence="8 9">
    <name type="scientific">Strongylocentrotus purpuratus</name>
    <name type="common">Purple sea urchin</name>
    <dbReference type="NCBI Taxonomy" id="7668"/>
    <lineage>
        <taxon>Eukaryota</taxon>
        <taxon>Metazoa</taxon>
        <taxon>Echinodermata</taxon>
        <taxon>Eleutherozoa</taxon>
        <taxon>Echinozoa</taxon>
        <taxon>Echinoidea</taxon>
        <taxon>Euechinoidea</taxon>
        <taxon>Echinacea</taxon>
        <taxon>Camarodonta</taxon>
        <taxon>Echinidea</taxon>
        <taxon>Strongylocentrotidae</taxon>
        <taxon>Strongylocentrotus</taxon>
    </lineage>
</organism>
<accession>A0A7M7NHV2</accession>
<dbReference type="RefSeq" id="XP_030836716.1">
    <property type="nucleotide sequence ID" value="XM_030980856.1"/>
</dbReference>
<evidence type="ECO:0000256" key="6">
    <source>
        <dbReference type="SAM" id="MobiDB-lite"/>
    </source>
</evidence>
<dbReference type="PROSITE" id="PS51039">
    <property type="entry name" value="ZF_AN1"/>
    <property type="match status" value="2"/>
</dbReference>
<dbReference type="GO" id="GO:0045047">
    <property type="term" value="P:protein targeting to ER"/>
    <property type="evidence" value="ECO:0000318"/>
    <property type="project" value="GO_Central"/>
</dbReference>
<dbReference type="Pfam" id="PF25403">
    <property type="entry name" value="zf-C2H2_ZFAND2"/>
    <property type="match status" value="1"/>
</dbReference>
<evidence type="ECO:0000256" key="2">
    <source>
        <dbReference type="ARBA" id="ARBA00022737"/>
    </source>
</evidence>
<keyword evidence="1" id="KW-0479">Metal-binding</keyword>
<dbReference type="EnsemblMetazoa" id="XM_030980856">
    <property type="protein sequence ID" value="XP_030836716"/>
    <property type="gene ID" value="LOC588827"/>
</dbReference>
<keyword evidence="4" id="KW-0862">Zinc</keyword>
<sequence>MEFPDLGQNCHESTCSQLDFLPMRCDSCSNVFCKDHITYEQHKCAAGFRKDVQVPVCPLCNKPVPVKRGEAPDIGVSDHIDRECQSDPAVKKRKVYSNRCTKKGCKQKELVPVICSSCHKNFCLKHRHSVDHDCQGFQNSGKGASKQGAAAINRHQNSNRTAGSSSSSSRNQARPQQTSMAALGRDFDRERRERMAAGRQQANAGSTMQAGMSEDEAMARAIQMSLAEESKPSKATRPPVNPRALQQEDEDLALARALAASEEEERNRRRRQQRQQSESESSKCALS</sequence>
<feature type="compositionally biased region" description="Polar residues" evidence="6">
    <location>
        <begin position="170"/>
        <end position="180"/>
    </location>
</feature>
<dbReference type="KEGG" id="spu:588827"/>
<dbReference type="FunCoup" id="A0A7M7NHV2">
    <property type="interactions" value="903"/>
</dbReference>
<keyword evidence="2" id="KW-0677">Repeat</keyword>
<reference evidence="8" key="2">
    <citation type="submission" date="2021-01" db="UniProtKB">
        <authorList>
            <consortium name="EnsemblMetazoa"/>
        </authorList>
    </citation>
    <scope>IDENTIFICATION</scope>
</reference>
<keyword evidence="3 5" id="KW-0863">Zinc-finger</keyword>
<evidence type="ECO:0000256" key="3">
    <source>
        <dbReference type="ARBA" id="ARBA00022771"/>
    </source>
</evidence>
<proteinExistence type="predicted"/>
<dbReference type="PROSITE" id="PS50330">
    <property type="entry name" value="UIM"/>
    <property type="match status" value="2"/>
</dbReference>
<evidence type="ECO:0000259" key="7">
    <source>
        <dbReference type="PROSITE" id="PS51039"/>
    </source>
</evidence>
<dbReference type="Pfam" id="PF01428">
    <property type="entry name" value="zf-AN1"/>
    <property type="match status" value="2"/>
</dbReference>
<dbReference type="InterPro" id="IPR057357">
    <property type="entry name" value="Znf-C2H2_ZFAND2A/B"/>
</dbReference>
<dbReference type="SMART" id="SM00154">
    <property type="entry name" value="ZnF_AN1"/>
    <property type="match status" value="2"/>
</dbReference>
<dbReference type="SMART" id="SM00726">
    <property type="entry name" value="UIM"/>
    <property type="match status" value="2"/>
</dbReference>
<dbReference type="Gene3D" id="6.10.140.100">
    <property type="match status" value="1"/>
</dbReference>
<dbReference type="GO" id="GO:0005737">
    <property type="term" value="C:cytoplasm"/>
    <property type="evidence" value="ECO:0000318"/>
    <property type="project" value="GO_Central"/>
</dbReference>
<feature type="domain" description="AN1-type" evidence="7">
    <location>
        <begin position="4"/>
        <end position="52"/>
    </location>
</feature>
<evidence type="ECO:0000256" key="5">
    <source>
        <dbReference type="PROSITE-ProRule" id="PRU00449"/>
    </source>
</evidence>
<dbReference type="OrthoDB" id="431929at2759"/>
<evidence type="ECO:0000256" key="4">
    <source>
        <dbReference type="ARBA" id="ARBA00022833"/>
    </source>
</evidence>
<protein>
    <recommendedName>
        <fullName evidence="7">AN1-type domain-containing protein</fullName>
    </recommendedName>
</protein>
<dbReference type="PANTHER" id="PTHR14677:SF20">
    <property type="entry name" value="ZINC FINGER AN1-TYPE CONTAINING 2A-RELATED"/>
    <property type="match status" value="1"/>
</dbReference>
<dbReference type="OMA" id="DESKHNR"/>
<feature type="region of interest" description="Disordered" evidence="6">
    <location>
        <begin position="227"/>
        <end position="287"/>
    </location>
</feature>
<feature type="region of interest" description="Disordered" evidence="6">
    <location>
        <begin position="192"/>
        <end position="211"/>
    </location>
</feature>
<dbReference type="GeneID" id="588827"/>